<dbReference type="STRING" id="2769.R7QG77"/>
<dbReference type="AlphaFoldDB" id="R7QG77"/>
<dbReference type="GO" id="GO:0008270">
    <property type="term" value="F:zinc ion binding"/>
    <property type="evidence" value="ECO:0007669"/>
    <property type="project" value="UniProtKB-KW"/>
</dbReference>
<keyword evidence="3" id="KW-0812">Transmembrane</keyword>
<evidence type="ECO:0000313" key="7">
    <source>
        <dbReference type="Proteomes" id="UP000012073"/>
    </source>
</evidence>
<dbReference type="Pfam" id="PF17175">
    <property type="entry name" value="MOLO1"/>
    <property type="match status" value="1"/>
</dbReference>
<keyword evidence="1" id="KW-0863">Zinc-finger</keyword>
<evidence type="ECO:0000256" key="4">
    <source>
        <dbReference type="SAM" id="SignalP"/>
    </source>
</evidence>
<keyword evidence="4" id="KW-0732">Signal</keyword>
<organism evidence="6 7">
    <name type="scientific">Chondrus crispus</name>
    <name type="common">Carrageen Irish moss</name>
    <name type="synonym">Polymorpha crispa</name>
    <dbReference type="NCBI Taxonomy" id="2769"/>
    <lineage>
        <taxon>Eukaryota</taxon>
        <taxon>Rhodophyta</taxon>
        <taxon>Florideophyceae</taxon>
        <taxon>Rhodymeniophycidae</taxon>
        <taxon>Gigartinales</taxon>
        <taxon>Gigartinaceae</taxon>
        <taxon>Chondrus</taxon>
    </lineage>
</organism>
<keyword evidence="1" id="KW-0862">Zinc</keyword>
<protein>
    <recommendedName>
        <fullName evidence="5">RING-type domain-containing protein</fullName>
    </recommendedName>
</protein>
<evidence type="ECO:0000313" key="6">
    <source>
        <dbReference type="EMBL" id="CDF37507.1"/>
    </source>
</evidence>
<keyword evidence="3" id="KW-1133">Transmembrane helix</keyword>
<feature type="signal peptide" evidence="4">
    <location>
        <begin position="1"/>
        <end position="16"/>
    </location>
</feature>
<feature type="chain" id="PRO_5004442824" description="RING-type domain-containing protein" evidence="4">
    <location>
        <begin position="17"/>
        <end position="556"/>
    </location>
</feature>
<dbReference type="PROSITE" id="PS50089">
    <property type="entry name" value="ZF_RING_2"/>
    <property type="match status" value="1"/>
</dbReference>
<evidence type="ECO:0000259" key="5">
    <source>
        <dbReference type="PROSITE" id="PS50089"/>
    </source>
</evidence>
<dbReference type="OMA" id="DTRSICH"/>
<dbReference type="GO" id="GO:0005892">
    <property type="term" value="C:acetylcholine-gated channel complex"/>
    <property type="evidence" value="ECO:0007669"/>
    <property type="project" value="InterPro"/>
</dbReference>
<dbReference type="InterPro" id="IPR033438">
    <property type="entry name" value="MOLO1"/>
</dbReference>
<feature type="domain" description="RING-type" evidence="5">
    <location>
        <begin position="306"/>
        <end position="372"/>
    </location>
</feature>
<reference evidence="7" key="1">
    <citation type="journal article" date="2013" name="Proc. Natl. Acad. Sci. U.S.A.">
        <title>Genome structure and metabolic features in the red seaweed Chondrus crispus shed light on evolution of the Archaeplastida.</title>
        <authorList>
            <person name="Collen J."/>
            <person name="Porcel B."/>
            <person name="Carre W."/>
            <person name="Ball S.G."/>
            <person name="Chaparro C."/>
            <person name="Tonon T."/>
            <person name="Barbeyron T."/>
            <person name="Michel G."/>
            <person name="Noel B."/>
            <person name="Valentin K."/>
            <person name="Elias M."/>
            <person name="Artiguenave F."/>
            <person name="Arun A."/>
            <person name="Aury J.M."/>
            <person name="Barbosa-Neto J.F."/>
            <person name="Bothwell J.H."/>
            <person name="Bouget F.Y."/>
            <person name="Brillet L."/>
            <person name="Cabello-Hurtado F."/>
            <person name="Capella-Gutierrez S."/>
            <person name="Charrier B."/>
            <person name="Cladiere L."/>
            <person name="Cock J.M."/>
            <person name="Coelho S.M."/>
            <person name="Colleoni C."/>
            <person name="Czjzek M."/>
            <person name="Da Silva C."/>
            <person name="Delage L."/>
            <person name="Denoeud F."/>
            <person name="Deschamps P."/>
            <person name="Dittami S.M."/>
            <person name="Gabaldon T."/>
            <person name="Gachon C.M."/>
            <person name="Groisillier A."/>
            <person name="Herve C."/>
            <person name="Jabbari K."/>
            <person name="Katinka M."/>
            <person name="Kloareg B."/>
            <person name="Kowalczyk N."/>
            <person name="Labadie K."/>
            <person name="Leblanc C."/>
            <person name="Lopez P.J."/>
            <person name="McLachlan D.H."/>
            <person name="Meslet-Cladiere L."/>
            <person name="Moustafa A."/>
            <person name="Nehr Z."/>
            <person name="Nyvall Collen P."/>
            <person name="Panaud O."/>
            <person name="Partensky F."/>
            <person name="Poulain J."/>
            <person name="Rensing S.A."/>
            <person name="Rousvoal S."/>
            <person name="Samson G."/>
            <person name="Symeonidi A."/>
            <person name="Weissenbach J."/>
            <person name="Zambounis A."/>
            <person name="Wincker P."/>
            <person name="Boyen C."/>
        </authorList>
    </citation>
    <scope>NUCLEOTIDE SEQUENCE [LARGE SCALE GENOMIC DNA]</scope>
    <source>
        <strain evidence="7">cv. Stackhouse</strain>
    </source>
</reference>
<evidence type="ECO:0000256" key="1">
    <source>
        <dbReference type="PROSITE-ProRule" id="PRU00175"/>
    </source>
</evidence>
<dbReference type="InterPro" id="IPR013083">
    <property type="entry name" value="Znf_RING/FYVE/PHD"/>
</dbReference>
<evidence type="ECO:0000256" key="2">
    <source>
        <dbReference type="SAM" id="MobiDB-lite"/>
    </source>
</evidence>
<dbReference type="InterPro" id="IPR001841">
    <property type="entry name" value="Znf_RING"/>
</dbReference>
<evidence type="ECO:0000256" key="3">
    <source>
        <dbReference type="SAM" id="Phobius"/>
    </source>
</evidence>
<dbReference type="Gene3D" id="3.30.40.10">
    <property type="entry name" value="Zinc/RING finger domain, C3HC4 (zinc finger)"/>
    <property type="match status" value="1"/>
</dbReference>
<dbReference type="RefSeq" id="XP_005717378.1">
    <property type="nucleotide sequence ID" value="XM_005717321.1"/>
</dbReference>
<dbReference type="PANTHER" id="PTHR33748:SF5">
    <property type="entry name" value="GROUND-LIKE DOMAIN-CONTAINING PROTEIN"/>
    <property type="match status" value="1"/>
</dbReference>
<keyword evidence="1" id="KW-0479">Metal-binding</keyword>
<dbReference type="SUPFAM" id="SSF57850">
    <property type="entry name" value="RING/U-box"/>
    <property type="match status" value="1"/>
</dbReference>
<dbReference type="SMART" id="SM00184">
    <property type="entry name" value="RING"/>
    <property type="match status" value="1"/>
</dbReference>
<name>R7QG77_CHOCR</name>
<gene>
    <name evidence="6" type="ORF">CHC_T00005759001</name>
</gene>
<dbReference type="OrthoDB" id="46682at2759"/>
<dbReference type="Proteomes" id="UP000012073">
    <property type="component" value="Unassembled WGS sequence"/>
</dbReference>
<keyword evidence="3" id="KW-0472">Membrane</keyword>
<accession>R7QG77</accession>
<dbReference type="EMBL" id="HG001846">
    <property type="protein sequence ID" value="CDF37507.1"/>
    <property type="molecule type" value="Genomic_DNA"/>
</dbReference>
<feature type="region of interest" description="Disordered" evidence="2">
    <location>
        <begin position="509"/>
        <end position="556"/>
    </location>
</feature>
<dbReference type="GeneID" id="17325103"/>
<keyword evidence="7" id="KW-1185">Reference proteome</keyword>
<dbReference type="PANTHER" id="PTHR33748">
    <property type="entry name" value="PROTEIN CBG04600"/>
    <property type="match status" value="1"/>
</dbReference>
<dbReference type="Gene3D" id="3.10.310.50">
    <property type="match status" value="1"/>
</dbReference>
<proteinExistence type="predicted"/>
<dbReference type="KEGG" id="ccp:CHC_T00005759001"/>
<feature type="transmembrane region" description="Helical" evidence="3">
    <location>
        <begin position="248"/>
        <end position="268"/>
    </location>
</feature>
<dbReference type="Gramene" id="CDF37507">
    <property type="protein sequence ID" value="CDF37507"/>
    <property type="gene ID" value="CHC_T00005759001"/>
</dbReference>
<sequence length="556" mass="59572">MRLPHLFLASFPLVLAYSLNTTAPSLSRRRRVADEVSPDYMPPPWLDTRSICHPDHSSGSASSNICDPSGLLSHRHTTSLEDLLAQVHAGRTPYSLVSCDQSSSPNPVGFRLALALVRRMSYDGRTLSDRADNFAHRLFDSWSLSDNCGASVLLFFSLEDKRLFIRTGSLATTYFNEHQIDKVYAKMIPELEKNRVYSALQIGLTEIAQYLSMYNGVRAGAVDTAPPRQGAAAPLFFRSGPSWWDLELSIVFLVFAFMAVLACCNGFGGREATRRNRERRHVLRKLNVIRHEYVAAMLPQYVPTTCPFCHDNLAPAWEPTVPTLPDAEPLESEAPPARPVRKLRCGHAFHESCFDDEHPTPSGTIPDCPVCKDRGGGVSTPPNLNETRGQDYTFRIRSLADAYPHILTEQVVEKLNTETPNLWPESMTEAYLRAERRDTRARDVEFGSDRGGGGGGWFGGFGGLLAAGGLGALIGSMFSGGGAGRQGYYADIPSGGSGNPGGQWFGGSSGNSGGTGFGTGWGGWSGGGDGDGGGGGGGGGGGDYGGGDGGGHGTGW</sequence>